<dbReference type="AlphaFoldDB" id="T2GBA7"/>
<name>T2GBA7_MEGG1</name>
<dbReference type="GO" id="GO:0005525">
    <property type="term" value="F:GTP binding"/>
    <property type="evidence" value="ECO:0007669"/>
    <property type="project" value="UniProtKB-UniRule"/>
</dbReference>
<comment type="function">
    <text evidence="8 10">GTPase that plays an essential role in the late steps of ribosome biogenesis.</text>
</comment>
<dbReference type="CDD" id="cd01894">
    <property type="entry name" value="EngA1"/>
    <property type="match status" value="1"/>
</dbReference>
<evidence type="ECO:0000256" key="10">
    <source>
        <dbReference type="RuleBase" id="RU004481"/>
    </source>
</evidence>
<dbReference type="HAMAP" id="MF_00195">
    <property type="entry name" value="GTPase_Der"/>
    <property type="match status" value="1"/>
</dbReference>
<dbReference type="FunFam" id="3.30.300.20:FF:000004">
    <property type="entry name" value="GTPase Der"/>
    <property type="match status" value="1"/>
</dbReference>
<dbReference type="HOGENOM" id="CLU_016077_6_2_7"/>
<feature type="binding site" evidence="8">
    <location>
        <begin position="204"/>
        <end position="211"/>
    </location>
    <ligand>
        <name>GTP</name>
        <dbReference type="ChEBI" id="CHEBI:37565"/>
        <label>2</label>
    </ligand>
</feature>
<keyword evidence="6 8" id="KW-0342">GTP-binding</keyword>
<dbReference type="InterPro" id="IPR027417">
    <property type="entry name" value="P-loop_NTPase"/>
</dbReference>
<keyword evidence="3 8" id="KW-0690">Ribosome biogenesis</keyword>
<evidence type="ECO:0000256" key="5">
    <source>
        <dbReference type="ARBA" id="ARBA00022741"/>
    </source>
</evidence>
<dbReference type="PROSITE" id="PS51712">
    <property type="entry name" value="G_ENGA"/>
    <property type="match status" value="2"/>
</dbReference>
<dbReference type="NCBIfam" id="TIGR03594">
    <property type="entry name" value="GTPase_EngA"/>
    <property type="match status" value="1"/>
</dbReference>
<dbReference type="InterPro" id="IPR031166">
    <property type="entry name" value="G_ENGA"/>
</dbReference>
<dbReference type="PATRIC" id="fig|1121448.10.peg.1724"/>
<reference evidence="13" key="2">
    <citation type="submission" date="2013-07" db="EMBL/GenBank/DDBJ databases">
        <authorList>
            <person name="Morais-Silva F.O."/>
            <person name="Rezende A.M."/>
            <person name="Pimentel C."/>
            <person name="Resende D.M."/>
            <person name="Santos C.I."/>
            <person name="Clemente C."/>
            <person name="de Oliveira L.M."/>
            <person name="da Silva S.M."/>
            <person name="Costa D.A."/>
            <person name="Varela-Raposo A."/>
            <person name="Horacio E.C.A."/>
            <person name="Matos M."/>
            <person name="Flores O."/>
            <person name="Ruiz J.C."/>
            <person name="Rodrigues-Pousada C."/>
        </authorList>
    </citation>
    <scope>NUCLEOTIDE SEQUENCE [LARGE SCALE GENOMIC DNA]</scope>
    <source>
        <strain evidence="13">ATCC 19364 / DSM 1382 / NCIMB 9332 / VKM B-1759</strain>
    </source>
</reference>
<dbReference type="NCBIfam" id="TIGR00231">
    <property type="entry name" value="small_GTP"/>
    <property type="match status" value="2"/>
</dbReference>
<feature type="binding site" evidence="8">
    <location>
        <begin position="251"/>
        <end position="255"/>
    </location>
    <ligand>
        <name>GTP</name>
        <dbReference type="ChEBI" id="CHEBI:37565"/>
        <label>2</label>
    </ligand>
</feature>
<feature type="binding site" evidence="8">
    <location>
        <begin position="8"/>
        <end position="15"/>
    </location>
    <ligand>
        <name>GTP</name>
        <dbReference type="ChEBI" id="CHEBI:37565"/>
        <label>1</label>
    </ligand>
</feature>
<dbReference type="Gene3D" id="3.30.300.20">
    <property type="match status" value="1"/>
</dbReference>
<feature type="domain" description="EngA-type G" evidence="11">
    <location>
        <begin position="2"/>
        <end position="178"/>
    </location>
</feature>
<keyword evidence="5 8" id="KW-0547">Nucleotide-binding</keyword>
<dbReference type="Gene3D" id="3.40.50.300">
    <property type="entry name" value="P-loop containing nucleotide triphosphate hydrolases"/>
    <property type="match status" value="2"/>
</dbReference>
<dbReference type="KEGG" id="dgg:DGI_1740"/>
<dbReference type="InterPro" id="IPR006073">
    <property type="entry name" value="GTP-bd"/>
</dbReference>
<feature type="binding site" evidence="8">
    <location>
        <begin position="130"/>
        <end position="133"/>
    </location>
    <ligand>
        <name>GTP</name>
        <dbReference type="ChEBI" id="CHEBI:37565"/>
        <label>1</label>
    </ligand>
</feature>
<dbReference type="InterPro" id="IPR005225">
    <property type="entry name" value="Small_GTP-bd"/>
</dbReference>
<dbReference type="InterPro" id="IPR032859">
    <property type="entry name" value="KH_dom-like"/>
</dbReference>
<dbReference type="STRING" id="1121448.DGI_1740"/>
<evidence type="ECO:0000256" key="4">
    <source>
        <dbReference type="ARBA" id="ARBA00022737"/>
    </source>
</evidence>
<dbReference type="PANTHER" id="PTHR43834">
    <property type="entry name" value="GTPASE DER"/>
    <property type="match status" value="1"/>
</dbReference>
<dbReference type="PANTHER" id="PTHR43834:SF6">
    <property type="entry name" value="GTPASE DER"/>
    <property type="match status" value="1"/>
</dbReference>
<proteinExistence type="inferred from homology"/>
<evidence type="ECO:0000256" key="2">
    <source>
        <dbReference type="ARBA" id="ARBA00020953"/>
    </source>
</evidence>
<evidence type="ECO:0000313" key="13">
    <source>
        <dbReference type="Proteomes" id="UP000016587"/>
    </source>
</evidence>
<dbReference type="InterPro" id="IPR016484">
    <property type="entry name" value="GTPase_Der"/>
</dbReference>
<gene>
    <name evidence="8" type="primary">der</name>
    <name evidence="12" type="ORF">DGI_1740</name>
</gene>
<dbReference type="SUPFAM" id="SSF52540">
    <property type="entry name" value="P-loop containing nucleoside triphosphate hydrolases"/>
    <property type="match status" value="2"/>
</dbReference>
<evidence type="ECO:0000256" key="6">
    <source>
        <dbReference type="ARBA" id="ARBA00023134"/>
    </source>
</evidence>
<dbReference type="Proteomes" id="UP000016587">
    <property type="component" value="Chromosome"/>
</dbReference>
<comment type="similarity">
    <text evidence="1 8 9 10">Belongs to the TRAFAC class TrmE-Era-EngA-EngB-Septin-like GTPase superfamily. EngA (Der) GTPase family.</text>
</comment>
<accession>T2GBA7</accession>
<protein>
    <recommendedName>
        <fullName evidence="2 8">GTPase Der</fullName>
    </recommendedName>
    <alternativeName>
        <fullName evidence="7 8">GTP-binding protein EngA</fullName>
    </alternativeName>
</protein>
<evidence type="ECO:0000256" key="7">
    <source>
        <dbReference type="ARBA" id="ARBA00032345"/>
    </source>
</evidence>
<dbReference type="InterPro" id="IPR015946">
    <property type="entry name" value="KH_dom-like_a/b"/>
</dbReference>
<dbReference type="FunFam" id="3.40.50.300:FF:000494">
    <property type="entry name" value="tRNA modification GTPase MnmE"/>
    <property type="match status" value="1"/>
</dbReference>
<organism evidence="12 13">
    <name type="scientific">Megalodesulfovibrio gigas (strain ATCC 19364 / DSM 1382 / NCIMB 9332 / VKM B-1759)</name>
    <name type="common">Desulfovibrio gigas</name>
    <dbReference type="NCBI Taxonomy" id="1121448"/>
    <lineage>
        <taxon>Bacteria</taxon>
        <taxon>Pseudomonadati</taxon>
        <taxon>Thermodesulfobacteriota</taxon>
        <taxon>Desulfovibrionia</taxon>
        <taxon>Desulfovibrionales</taxon>
        <taxon>Desulfovibrionaceae</taxon>
        <taxon>Megalodesulfovibrio</taxon>
    </lineage>
</organism>
<feature type="domain" description="EngA-type G" evidence="11">
    <location>
        <begin position="198"/>
        <end position="371"/>
    </location>
</feature>
<dbReference type="eggNOG" id="COG1160">
    <property type="taxonomic scope" value="Bacteria"/>
</dbReference>
<evidence type="ECO:0000313" key="12">
    <source>
        <dbReference type="EMBL" id="AGW13553.1"/>
    </source>
</evidence>
<evidence type="ECO:0000256" key="8">
    <source>
        <dbReference type="HAMAP-Rule" id="MF_00195"/>
    </source>
</evidence>
<dbReference type="GO" id="GO:0043022">
    <property type="term" value="F:ribosome binding"/>
    <property type="evidence" value="ECO:0007669"/>
    <property type="project" value="TreeGrafter"/>
</dbReference>
<dbReference type="Pfam" id="PF01926">
    <property type="entry name" value="MMR_HSR1"/>
    <property type="match status" value="2"/>
</dbReference>
<evidence type="ECO:0000256" key="1">
    <source>
        <dbReference type="ARBA" id="ARBA00008279"/>
    </source>
</evidence>
<dbReference type="EMBL" id="CP006585">
    <property type="protein sequence ID" value="AGW13553.1"/>
    <property type="molecule type" value="Genomic_DNA"/>
</dbReference>
<comment type="subunit">
    <text evidence="8">Associates with the 50S ribosomal subunit.</text>
</comment>
<reference evidence="12 13" key="1">
    <citation type="journal article" date="2013" name="J. Bacteriol.">
        <title>Roles of HynAB and Ech, the only two hydrogenases found in the model sulfate reducer Desulfovibrio gigas.</title>
        <authorList>
            <person name="Morais-Silva F.O."/>
            <person name="Santos C.I."/>
            <person name="Rodrigues R."/>
            <person name="Pereira I.A."/>
            <person name="Rodrigues-Pousada C."/>
        </authorList>
    </citation>
    <scope>NUCLEOTIDE SEQUENCE [LARGE SCALE GENOMIC DNA]</scope>
    <source>
        <strain evidence="13">ATCC 19364 / DSM 1382 / NCIMB 9332 / VKM B-1759</strain>
    </source>
</reference>
<dbReference type="CDD" id="cd01895">
    <property type="entry name" value="EngA2"/>
    <property type="match status" value="1"/>
</dbReference>
<feature type="binding site" evidence="8">
    <location>
        <begin position="56"/>
        <end position="60"/>
    </location>
    <ligand>
        <name>GTP</name>
        <dbReference type="ChEBI" id="CHEBI:37565"/>
        <label>1</label>
    </ligand>
</feature>
<dbReference type="GO" id="GO:0042254">
    <property type="term" value="P:ribosome biogenesis"/>
    <property type="evidence" value="ECO:0007669"/>
    <property type="project" value="UniProtKB-KW"/>
</dbReference>
<dbReference type="PRINTS" id="PR00326">
    <property type="entry name" value="GTP1OBG"/>
</dbReference>
<evidence type="ECO:0000256" key="9">
    <source>
        <dbReference type="PROSITE-ProRule" id="PRU01049"/>
    </source>
</evidence>
<dbReference type="PIRSF" id="PIRSF006485">
    <property type="entry name" value="GTP-binding_EngA"/>
    <property type="match status" value="1"/>
</dbReference>
<sequence>MPVVALIGRPNVGKSTLFNGLTGRRRAITHDRPGVTRDRMDGLVRRQGLRPFLLIDTGGVHLDEAGAASPDVPKGLQGFEREVLAQAQAAVREADVLLLVVDGREGLSPLDERLADYLRQQNKPLIAVVNKVDGGEQENTLLLEFYATGLELQPVSAAHGRRMHELLDRIEELLPAEAAETTTPAVTPDQTDRDGRALKIAMLGKPNAGKSSLVNALAGEERMIVSEIAGTTRDSVDVRVERGGKQYLFVDTAGIRRRTKIIDSVERFSVSSALLSARKADVILLVLDVVEGVSRQDKKLISFLDEEKLPFIVLVNKMDLPETNETQAVKRSIKEELSLVPHVPVLWVSAATGKNLNAILSTAESLWTECGQRVSTSLLNRSMTEALTKHQPPVVKRVRAKFYYLTQADVRPPTFVFFVNDPDRIKPSYGKYLENQLRARLGLPHAPMRVLYRASHTKKKTK</sequence>
<keyword evidence="13" id="KW-1185">Reference proteome</keyword>
<evidence type="ECO:0000259" key="11">
    <source>
        <dbReference type="PROSITE" id="PS51712"/>
    </source>
</evidence>
<feature type="binding site" evidence="8">
    <location>
        <begin position="316"/>
        <end position="319"/>
    </location>
    <ligand>
        <name>GTP</name>
        <dbReference type="ChEBI" id="CHEBI:37565"/>
        <label>2</label>
    </ligand>
</feature>
<evidence type="ECO:0000256" key="3">
    <source>
        <dbReference type="ARBA" id="ARBA00022517"/>
    </source>
</evidence>
<keyword evidence="4 10" id="KW-0677">Repeat</keyword>
<dbReference type="Pfam" id="PF14714">
    <property type="entry name" value="KH_dom-like"/>
    <property type="match status" value="1"/>
</dbReference>